<dbReference type="PANTHER" id="PTHR35526:SF3">
    <property type="entry name" value="ANTI-SIGMA-F FACTOR RSBW"/>
    <property type="match status" value="1"/>
</dbReference>
<dbReference type="PANTHER" id="PTHR35526">
    <property type="entry name" value="ANTI-SIGMA-F FACTOR RSBW-RELATED"/>
    <property type="match status" value="1"/>
</dbReference>
<dbReference type="CDD" id="cd16936">
    <property type="entry name" value="HATPase_RsbW-like"/>
    <property type="match status" value="1"/>
</dbReference>
<evidence type="ECO:0000313" key="1">
    <source>
        <dbReference type="EMBL" id="GAA4484474.1"/>
    </source>
</evidence>
<evidence type="ECO:0008006" key="3">
    <source>
        <dbReference type="Google" id="ProtNLM"/>
    </source>
</evidence>
<protein>
    <recommendedName>
        <fullName evidence="3">Histidine kinase/HSP90-like ATPase domain-containing protein</fullName>
    </recommendedName>
</protein>
<sequence>MARLALADWGMDGIADDVLLIAVELAANAVKIGEVFQLTLSRHVGGVLVEVSDSSEAAPERQRCSFDRVDGRGLLLVEACSKDWGWRLETTGGKTVWALIGDVGPCTPPAESLSPANVTAAGPS</sequence>
<dbReference type="EMBL" id="BAABHF010000009">
    <property type="protein sequence ID" value="GAA4484474.1"/>
    <property type="molecule type" value="Genomic_DNA"/>
</dbReference>
<dbReference type="InterPro" id="IPR050267">
    <property type="entry name" value="Anti-sigma-factor_SerPK"/>
</dbReference>
<organism evidence="1 2">
    <name type="scientific">Actinoallomurus oryzae</name>
    <dbReference type="NCBI Taxonomy" id="502180"/>
    <lineage>
        <taxon>Bacteria</taxon>
        <taxon>Bacillati</taxon>
        <taxon>Actinomycetota</taxon>
        <taxon>Actinomycetes</taxon>
        <taxon>Streptosporangiales</taxon>
        <taxon>Thermomonosporaceae</taxon>
        <taxon>Actinoallomurus</taxon>
    </lineage>
</organism>
<name>A0ABP8PDG1_9ACTN</name>
<dbReference type="InterPro" id="IPR036890">
    <property type="entry name" value="HATPase_C_sf"/>
</dbReference>
<comment type="caution">
    <text evidence="1">The sequence shown here is derived from an EMBL/GenBank/DDBJ whole genome shotgun (WGS) entry which is preliminary data.</text>
</comment>
<evidence type="ECO:0000313" key="2">
    <source>
        <dbReference type="Proteomes" id="UP001500503"/>
    </source>
</evidence>
<reference evidence="2" key="1">
    <citation type="journal article" date="2019" name="Int. J. Syst. Evol. Microbiol.">
        <title>The Global Catalogue of Microorganisms (GCM) 10K type strain sequencing project: providing services to taxonomists for standard genome sequencing and annotation.</title>
        <authorList>
            <consortium name="The Broad Institute Genomics Platform"/>
            <consortium name="The Broad Institute Genome Sequencing Center for Infectious Disease"/>
            <person name="Wu L."/>
            <person name="Ma J."/>
        </authorList>
    </citation>
    <scope>NUCLEOTIDE SEQUENCE [LARGE SCALE GENOMIC DNA]</scope>
    <source>
        <strain evidence="2">JCM 17933</strain>
    </source>
</reference>
<dbReference type="RefSeq" id="WP_345457453.1">
    <property type="nucleotide sequence ID" value="NZ_BAABHF010000009.1"/>
</dbReference>
<keyword evidence="2" id="KW-1185">Reference proteome</keyword>
<gene>
    <name evidence="1" type="ORF">GCM10023191_007680</name>
</gene>
<dbReference type="Proteomes" id="UP001500503">
    <property type="component" value="Unassembled WGS sequence"/>
</dbReference>
<accession>A0ABP8PDG1</accession>
<dbReference type="Gene3D" id="3.30.565.10">
    <property type="entry name" value="Histidine kinase-like ATPase, C-terminal domain"/>
    <property type="match status" value="1"/>
</dbReference>
<proteinExistence type="predicted"/>